<feature type="compositionally biased region" description="Basic and acidic residues" evidence="2">
    <location>
        <begin position="22"/>
        <end position="33"/>
    </location>
</feature>
<dbReference type="PANTHER" id="PTHR31071">
    <property type="entry name" value="GB|AAF24581.1"/>
    <property type="match status" value="1"/>
</dbReference>
<evidence type="ECO:0000313" key="4">
    <source>
        <dbReference type="Proteomes" id="UP001604336"/>
    </source>
</evidence>
<dbReference type="PANTHER" id="PTHR31071:SF49">
    <property type="match status" value="1"/>
</dbReference>
<keyword evidence="4" id="KW-1185">Reference proteome</keyword>
<dbReference type="Proteomes" id="UP001604336">
    <property type="component" value="Unassembled WGS sequence"/>
</dbReference>
<name>A0ABD1QHA6_9LAMI</name>
<dbReference type="EMBL" id="JBFOLK010000011">
    <property type="protein sequence ID" value="KAL2475626.1"/>
    <property type="molecule type" value="Genomic_DNA"/>
</dbReference>
<organism evidence="3 4">
    <name type="scientific">Abeliophyllum distichum</name>
    <dbReference type="NCBI Taxonomy" id="126358"/>
    <lineage>
        <taxon>Eukaryota</taxon>
        <taxon>Viridiplantae</taxon>
        <taxon>Streptophyta</taxon>
        <taxon>Embryophyta</taxon>
        <taxon>Tracheophyta</taxon>
        <taxon>Spermatophyta</taxon>
        <taxon>Magnoliopsida</taxon>
        <taxon>eudicotyledons</taxon>
        <taxon>Gunneridae</taxon>
        <taxon>Pentapetalae</taxon>
        <taxon>asterids</taxon>
        <taxon>lamiids</taxon>
        <taxon>Lamiales</taxon>
        <taxon>Oleaceae</taxon>
        <taxon>Forsythieae</taxon>
        <taxon>Abeliophyllum</taxon>
    </lineage>
</organism>
<dbReference type="InterPro" id="IPR043424">
    <property type="entry name" value="BLT-like"/>
</dbReference>
<reference evidence="4" key="1">
    <citation type="submission" date="2024-07" db="EMBL/GenBank/DDBJ databases">
        <title>Two chromosome-level genome assemblies of Korean endemic species Abeliophyllum distichum and Forsythia ovata (Oleaceae).</title>
        <authorList>
            <person name="Jang H."/>
        </authorList>
    </citation>
    <scope>NUCLEOTIDE SEQUENCE [LARGE SCALE GENOMIC DNA]</scope>
</reference>
<feature type="compositionally biased region" description="Basic residues" evidence="2">
    <location>
        <begin position="464"/>
        <end position="477"/>
    </location>
</feature>
<sequence>MKVSDGTESILSSNSRSGRGKVTGDRSLHCRRTVNRDAGRRRRRWVGSGLIATPLRQWKFHDRVPTRDFIPAPVVSVSARKIAARLWQFVSTTGGARWRYGLFHRLGLKFNSLETPKYAAMEGATKWECGYLKVQIATLSVAATLQVELVEARNRIKELETERRFSRMKLESFTRKLNEERAPWIRREHQKMSVMVDHLKQHTIREKRKFRKIDILNSKLHSNLADSKKSAKQFVQNYEKEKKGREFLKEVCNDLAKEIDKEKAEIGALKSERRRILEKVEEERKMLQLVEAWNEEHVQTKLVNAKLIFEEKYSEMSNIIADLETFLRSSNVNTDMTKKSQVEIQGINKFSSLPPKPDYIHTITDDSKVNVAKGRGVDGCISRSPISHSSCITRSNTNMYSSEKETVIQAEDQNSSYNLEEFEQSVNDTNGCKYISSGKPEDDHSEHDESRKSEFNDTSSVLSKKPKKKGSSTRKLWRTSNDGNAKLLKGSSSNVSSRNPHIVRAMQGRIEWRQGIQRQGLRAEGLEARLESQKMQLRSVLKQRSQVNE</sequence>
<feature type="coiled-coil region" evidence="1">
    <location>
        <begin position="142"/>
        <end position="176"/>
    </location>
</feature>
<feature type="region of interest" description="Disordered" evidence="2">
    <location>
        <begin position="1"/>
        <end position="33"/>
    </location>
</feature>
<feature type="coiled-coil region" evidence="1">
    <location>
        <begin position="245"/>
        <end position="279"/>
    </location>
</feature>
<dbReference type="AlphaFoldDB" id="A0ABD1QHA6"/>
<feature type="compositionally biased region" description="Polar residues" evidence="2">
    <location>
        <begin position="490"/>
        <end position="499"/>
    </location>
</feature>
<feature type="compositionally biased region" description="Polar residues" evidence="2">
    <location>
        <begin position="1"/>
        <end position="17"/>
    </location>
</feature>
<accession>A0ABD1QHA6</accession>
<evidence type="ECO:0000256" key="1">
    <source>
        <dbReference type="SAM" id="Coils"/>
    </source>
</evidence>
<gene>
    <name evidence="3" type="ORF">Adt_36362</name>
</gene>
<evidence type="ECO:0000313" key="3">
    <source>
        <dbReference type="EMBL" id="KAL2475626.1"/>
    </source>
</evidence>
<proteinExistence type="predicted"/>
<comment type="caution">
    <text evidence="3">The sequence shown here is derived from an EMBL/GenBank/DDBJ whole genome shotgun (WGS) entry which is preliminary data.</text>
</comment>
<feature type="region of interest" description="Disordered" evidence="2">
    <location>
        <begin position="429"/>
        <end position="500"/>
    </location>
</feature>
<keyword evidence="1" id="KW-0175">Coiled coil</keyword>
<evidence type="ECO:0000256" key="2">
    <source>
        <dbReference type="SAM" id="MobiDB-lite"/>
    </source>
</evidence>
<feature type="compositionally biased region" description="Basic and acidic residues" evidence="2">
    <location>
        <begin position="439"/>
        <end position="455"/>
    </location>
</feature>
<protein>
    <submittedName>
        <fullName evidence="3">Uncharacterized protein</fullName>
    </submittedName>
</protein>